<feature type="transmembrane region" description="Helical" evidence="3">
    <location>
        <begin position="121"/>
        <end position="140"/>
    </location>
</feature>
<comment type="subcellular location">
    <subcellularLocation>
        <location evidence="1">Cell inner membrane</location>
        <topology evidence="1">Multi-pass membrane protein</topology>
    </subcellularLocation>
</comment>
<accession>A0ABR1XG31</accession>
<dbReference type="Gene3D" id="1.20.1250.20">
    <property type="entry name" value="MFS general substrate transporter like domains"/>
    <property type="match status" value="2"/>
</dbReference>
<keyword evidence="2" id="KW-1003">Cell membrane</keyword>
<keyword evidence="3" id="KW-0812">Transmembrane</keyword>
<dbReference type="PANTHER" id="PTHR43702:SF3">
    <property type="entry name" value="PROTEIN TSGA"/>
    <property type="match status" value="1"/>
</dbReference>
<name>A0ABR1XG31_9PEZI</name>
<evidence type="ECO:0000256" key="2">
    <source>
        <dbReference type="ARBA" id="ARBA00022475"/>
    </source>
</evidence>
<keyword evidence="3" id="KW-0472">Membrane</keyword>
<keyword evidence="5" id="KW-1185">Reference proteome</keyword>
<feature type="transmembrane region" description="Helical" evidence="3">
    <location>
        <begin position="184"/>
        <end position="202"/>
    </location>
</feature>
<dbReference type="PANTHER" id="PTHR43702">
    <property type="entry name" value="L-FUCOSE-PROTON SYMPORTER"/>
    <property type="match status" value="1"/>
</dbReference>
<evidence type="ECO:0000256" key="1">
    <source>
        <dbReference type="ARBA" id="ARBA00004429"/>
    </source>
</evidence>
<sequence length="507" mass="54170">MGFKAIVRRRTALKAGNDTPTRASELTVRESLMPLFLVTILYFLWGFAYGLLDTLNKHFQNQLHITRARSSGLQGAYFGSVSAFKRNTPLSYFPFSLSSSAYPLASLGFANYTLRHYGYKATFMLGLILYGIGALCMWPAGLNKSFGGFCGATVVIGSGLGSLETAANPFMAVCGPPKYAELRINLAQAVQAVGTVVGPVLGSHVFFKNTGNDSNSLKSVQWVYLAIGVFVFCLAAVFYIARIPEVTDADMALQAEETHAGSNDEPFRKQYKLFHAAAAQWFYVGAQVAIATYFINYVTETRPGTSNATAANFLAVAQGCFAIGRFSGSILMKFVKPRIVFLVYLTGVVAFNAASIKTVGNTGLAMLSMTLFFESVCFPTIVALGIRGLGRHTKRGAGLIIAGVSGGAAVPAILGAVADDRNDTGFAMVVPVVFFILSWSYPLCVNYVPAYRDVADKIGESDIGLSPEGKGAVRAKAAGDEESGLGKGEEEKVEVVGVESAHKGNVY</sequence>
<dbReference type="InterPro" id="IPR011701">
    <property type="entry name" value="MFS"/>
</dbReference>
<keyword evidence="3" id="KW-1133">Transmembrane helix</keyword>
<dbReference type="Pfam" id="PF07690">
    <property type="entry name" value="MFS_1"/>
    <property type="match status" value="1"/>
</dbReference>
<dbReference type="InterPro" id="IPR050375">
    <property type="entry name" value="MFS_TsgA-like"/>
</dbReference>
<feature type="transmembrane region" description="Helical" evidence="3">
    <location>
        <begin position="32"/>
        <end position="52"/>
    </location>
</feature>
<protein>
    <submittedName>
        <fullName evidence="4">Major facilitator superfamily domain-containing protein</fullName>
    </submittedName>
</protein>
<feature type="transmembrane region" description="Helical" evidence="3">
    <location>
        <begin position="362"/>
        <end position="386"/>
    </location>
</feature>
<feature type="transmembrane region" description="Helical" evidence="3">
    <location>
        <begin position="146"/>
        <end position="163"/>
    </location>
</feature>
<feature type="transmembrane region" description="Helical" evidence="3">
    <location>
        <begin position="307"/>
        <end position="327"/>
    </location>
</feature>
<reference evidence="4 5" key="1">
    <citation type="journal article" date="2022" name="G3 (Bethesda)">
        <title>Enemy or ally: a genomic approach to elucidate the lifestyle of Phyllosticta citrichinaensis.</title>
        <authorList>
            <person name="Buijs V.A."/>
            <person name="Groenewald J.Z."/>
            <person name="Haridas S."/>
            <person name="LaButti K.M."/>
            <person name="Lipzen A."/>
            <person name="Martin F.M."/>
            <person name="Barry K."/>
            <person name="Grigoriev I.V."/>
            <person name="Crous P.W."/>
            <person name="Seidl M.F."/>
        </authorList>
    </citation>
    <scope>NUCLEOTIDE SEQUENCE [LARGE SCALE GENOMIC DNA]</scope>
    <source>
        <strain evidence="4 5">CBS 129764</strain>
    </source>
</reference>
<evidence type="ECO:0000313" key="4">
    <source>
        <dbReference type="EMBL" id="KAK8153151.1"/>
    </source>
</evidence>
<dbReference type="EMBL" id="JBBWUH010000013">
    <property type="protein sequence ID" value="KAK8153151.1"/>
    <property type="molecule type" value="Genomic_DNA"/>
</dbReference>
<comment type="caution">
    <text evidence="4">The sequence shown here is derived from an EMBL/GenBank/DDBJ whole genome shotgun (WGS) entry which is preliminary data.</text>
</comment>
<feature type="transmembrane region" description="Helical" evidence="3">
    <location>
        <begin position="222"/>
        <end position="241"/>
    </location>
</feature>
<feature type="transmembrane region" description="Helical" evidence="3">
    <location>
        <begin position="92"/>
        <end position="114"/>
    </location>
</feature>
<feature type="transmembrane region" description="Helical" evidence="3">
    <location>
        <begin position="273"/>
        <end position="295"/>
    </location>
</feature>
<gene>
    <name evidence="4" type="ORF">IWX90DRAFT_419058</name>
</gene>
<evidence type="ECO:0000313" key="5">
    <source>
        <dbReference type="Proteomes" id="UP001456524"/>
    </source>
</evidence>
<feature type="transmembrane region" description="Helical" evidence="3">
    <location>
        <begin position="424"/>
        <end position="448"/>
    </location>
</feature>
<dbReference type="InterPro" id="IPR036259">
    <property type="entry name" value="MFS_trans_sf"/>
</dbReference>
<evidence type="ECO:0000256" key="3">
    <source>
        <dbReference type="SAM" id="Phobius"/>
    </source>
</evidence>
<proteinExistence type="predicted"/>
<dbReference type="SUPFAM" id="SSF103473">
    <property type="entry name" value="MFS general substrate transporter"/>
    <property type="match status" value="1"/>
</dbReference>
<organism evidence="4 5">
    <name type="scientific">Phyllosticta citrichinensis</name>
    <dbReference type="NCBI Taxonomy" id="1130410"/>
    <lineage>
        <taxon>Eukaryota</taxon>
        <taxon>Fungi</taxon>
        <taxon>Dikarya</taxon>
        <taxon>Ascomycota</taxon>
        <taxon>Pezizomycotina</taxon>
        <taxon>Dothideomycetes</taxon>
        <taxon>Dothideomycetes incertae sedis</taxon>
        <taxon>Botryosphaeriales</taxon>
        <taxon>Phyllostictaceae</taxon>
        <taxon>Phyllosticta</taxon>
    </lineage>
</organism>
<dbReference type="Proteomes" id="UP001456524">
    <property type="component" value="Unassembled WGS sequence"/>
</dbReference>
<feature type="transmembrane region" description="Helical" evidence="3">
    <location>
        <begin position="398"/>
        <end position="418"/>
    </location>
</feature>
<feature type="transmembrane region" description="Helical" evidence="3">
    <location>
        <begin position="339"/>
        <end position="356"/>
    </location>
</feature>